<sequence>MMGLLYFETDKATTPSTLLITYLLFSVLFDAAQIRTLWLAHYTSIAAVQTASVAVRTCLLVLEAQSKASYLRLPYRDYPPEAQSGIFNTSFVWWLNQLFIKGFRKLMTTSDLFALHPKLSSEILGKRLKKCWNYYGKSQDRLSLPKAVLACLKWDLLAAVCPRLLMAAFRFAQPFLITSAINYIQEPGSTTNRNHAYGLIGATFLTYLGISISTVHFKQCFSRIISKFRGSMISLIYDKTLAIEDGLAANSAALTLMSTDVDNIIEFLENIFDVWARVLEVAVGTWLLARQVGATCVVPVIVVLACFSGQTLVAKTIGKDQQKWNQAIQTRVKNTSHMLSSLKAIKISGYADVLRSDLQDERRQELKTSGPFFMGIVWLNMLAGLPAIWSPAITFVVFAVQASIRNSQSLTTVQIFTSLSIITLVTSPAEKLLALLPQISAAMGCFKRIQDYLLLEPRADHRVLLSNQCSKNLAPRGEHEIEKLEATDGISSTLQPDMVRFENATIYPAHNAETAAITDASFTVPKATLTILVGPVGAGKTTLLKAILASFVVNDTVKQNVCGPSGLDLDEDWYRTVMNACNLMIDVQRWSDGDNTVVGSKGLKISGGQRQRLALARALYARRDLILLDDTMSALDVKTQALIIKNLFSKGGILRQLGTTVVWATHSTRNLPLADQVIFLDRGGKVTTLANSKVLQDSPSGIGLNDDFIDCERQTTPKSSPGSVSDEKLMDLTRRTGDFKIYFYYFRTIGWFLPISFLLMNAVAAFTENFPQIWLKWWVAADGKQLSKYLPVYAILALSATASAGFCIWIVFLRMMPKSAAQLHRILLDSVIDAPLSFITSIDSGVTLNRFSQDMSLVDLALPIALSGFVMAIYDCLAKVALIATGSSYMAITLPFTFVAIFFIQHIYLRTSRQLRYLDLENKSPLYSHLTETLEGLTTIRAFGWETFSIAKQTGILDHSQKPYYMLLCVQRWLNLVLDLMVTALAVIVVTLAVNLRASTSAGLLGIALNNIISFNQSLSSLVNSWTSLETSLGAIARVKSFAATTPSENTPTNASSPPPEWPASGAVEFRNVSVQYDSSSHALKDLSITISPGQKIGICGRTGSGKSSLISALLGLIPPSTGSISIDGINISTLRPSLLRNSLIAVPQDPFTTPATIRSTIDPYGEHPDTAIISITKDLHIWTALESRGGLDATLFDQPLSQGEQQLLCLSSALLRKSRVLILDEATGSLDDETERVVRRFVGERFLETILSSDKIAVLDAGELVEFDSPNTLLANGGFFSQLYQSQQRETLS</sequence>
<evidence type="ECO:0000259" key="11">
    <source>
        <dbReference type="PROSITE" id="PS50929"/>
    </source>
</evidence>
<dbReference type="SUPFAM" id="SSF90123">
    <property type="entry name" value="ABC transporter transmembrane region"/>
    <property type="match status" value="2"/>
</dbReference>
<dbReference type="InterPro" id="IPR003593">
    <property type="entry name" value="AAA+_ATPase"/>
</dbReference>
<dbReference type="Pfam" id="PF00664">
    <property type="entry name" value="ABC_membrane"/>
    <property type="match status" value="2"/>
</dbReference>
<feature type="transmembrane region" description="Helical" evidence="9">
    <location>
        <begin position="744"/>
        <end position="766"/>
    </location>
</feature>
<feature type="transmembrane region" description="Helical" evidence="9">
    <location>
        <begin position="792"/>
        <end position="813"/>
    </location>
</feature>
<comment type="subcellular location">
    <subcellularLocation>
        <location evidence="1">Membrane</location>
        <topology evidence="1">Multi-pass membrane protein</topology>
    </subcellularLocation>
</comment>
<evidence type="ECO:0000256" key="4">
    <source>
        <dbReference type="ARBA" id="ARBA00022741"/>
    </source>
</evidence>
<dbReference type="Gene3D" id="1.20.1560.10">
    <property type="entry name" value="ABC transporter type 1, transmembrane domain"/>
    <property type="match status" value="2"/>
</dbReference>
<feature type="domain" description="ABC transporter" evidence="10">
    <location>
        <begin position="1068"/>
        <end position="1287"/>
    </location>
</feature>
<comment type="caution">
    <text evidence="12">The sequence shown here is derived from an EMBL/GenBank/DDBJ whole genome shotgun (WGS) entry which is preliminary data.</text>
</comment>
<dbReference type="GO" id="GO:0140359">
    <property type="term" value="F:ABC-type transporter activity"/>
    <property type="evidence" value="ECO:0007669"/>
    <property type="project" value="InterPro"/>
</dbReference>
<dbReference type="CDD" id="cd18579">
    <property type="entry name" value="ABC_6TM_ABCC_D1"/>
    <property type="match status" value="1"/>
</dbReference>
<dbReference type="SMART" id="SM00382">
    <property type="entry name" value="AAA"/>
    <property type="match status" value="2"/>
</dbReference>
<keyword evidence="4" id="KW-0547">Nucleotide-binding</keyword>
<dbReference type="PROSITE" id="PS50929">
    <property type="entry name" value="ABC_TM1F"/>
    <property type="match status" value="2"/>
</dbReference>
<keyword evidence="7 9" id="KW-0472">Membrane</keyword>
<dbReference type="PROSITE" id="PS00211">
    <property type="entry name" value="ABC_TRANSPORTER_1"/>
    <property type="match status" value="2"/>
</dbReference>
<dbReference type="Pfam" id="PF00005">
    <property type="entry name" value="ABC_tran"/>
    <property type="match status" value="2"/>
</dbReference>
<feature type="domain" description="ABC transporter" evidence="10">
    <location>
        <begin position="499"/>
        <end position="707"/>
    </location>
</feature>
<evidence type="ECO:0000256" key="3">
    <source>
        <dbReference type="ARBA" id="ARBA00022692"/>
    </source>
</evidence>
<dbReference type="GO" id="GO:0005524">
    <property type="term" value="F:ATP binding"/>
    <property type="evidence" value="ECO:0007669"/>
    <property type="project" value="UniProtKB-KW"/>
</dbReference>
<dbReference type="GO" id="GO:0016020">
    <property type="term" value="C:membrane"/>
    <property type="evidence" value="ECO:0007669"/>
    <property type="project" value="UniProtKB-SubCell"/>
</dbReference>
<dbReference type="PROSITE" id="PS50893">
    <property type="entry name" value="ABC_TRANSPORTER_2"/>
    <property type="match status" value="2"/>
</dbReference>
<feature type="domain" description="ABC transmembrane type-1" evidence="11">
    <location>
        <begin position="758"/>
        <end position="1031"/>
    </location>
</feature>
<dbReference type="Gene3D" id="3.40.50.300">
    <property type="entry name" value="P-loop containing nucleotide triphosphate hydrolases"/>
    <property type="match status" value="2"/>
</dbReference>
<dbReference type="SUPFAM" id="SSF52540">
    <property type="entry name" value="P-loop containing nucleoside triphosphate hydrolases"/>
    <property type="match status" value="2"/>
</dbReference>
<evidence type="ECO:0000256" key="7">
    <source>
        <dbReference type="ARBA" id="ARBA00023136"/>
    </source>
</evidence>
<dbReference type="FunFam" id="1.20.1560.10:FF:000066">
    <property type="entry name" value="ABC multidrug transporter (Eurofung)"/>
    <property type="match status" value="1"/>
</dbReference>
<evidence type="ECO:0000256" key="6">
    <source>
        <dbReference type="ARBA" id="ARBA00022989"/>
    </source>
</evidence>
<dbReference type="InterPro" id="IPR044726">
    <property type="entry name" value="ABCC_6TM_D2"/>
</dbReference>
<dbReference type="CDD" id="cd18580">
    <property type="entry name" value="ABC_6TM_ABCC_D2"/>
    <property type="match status" value="1"/>
</dbReference>
<evidence type="ECO:0000256" key="8">
    <source>
        <dbReference type="ARBA" id="ARBA00023180"/>
    </source>
</evidence>
<gene>
    <name evidence="12" type="ORF">EG327_000973</name>
</gene>
<feature type="domain" description="ABC transmembrane type-1" evidence="11">
    <location>
        <begin position="164"/>
        <end position="441"/>
    </location>
</feature>
<dbReference type="InterPro" id="IPR036640">
    <property type="entry name" value="ABC1_TM_sf"/>
</dbReference>
<evidence type="ECO:0000256" key="1">
    <source>
        <dbReference type="ARBA" id="ARBA00004141"/>
    </source>
</evidence>
<evidence type="ECO:0000256" key="2">
    <source>
        <dbReference type="ARBA" id="ARBA00022448"/>
    </source>
</evidence>
<protein>
    <submittedName>
        <fullName evidence="12">Uncharacterized protein</fullName>
    </submittedName>
</protein>
<keyword evidence="3 9" id="KW-0812">Transmembrane</keyword>
<feature type="transmembrane region" description="Helical" evidence="9">
    <location>
        <begin position="889"/>
        <end position="909"/>
    </location>
</feature>
<evidence type="ECO:0000256" key="5">
    <source>
        <dbReference type="ARBA" id="ARBA00022840"/>
    </source>
</evidence>
<proteinExistence type="predicted"/>
<dbReference type="PANTHER" id="PTHR24223:SF399">
    <property type="entry name" value="ABC TRANSPORTER ATNG"/>
    <property type="match status" value="1"/>
</dbReference>
<feature type="transmembrane region" description="Helical" evidence="9">
    <location>
        <begin position="860"/>
        <end position="883"/>
    </location>
</feature>
<dbReference type="EMBL" id="WNWR01000122">
    <property type="protein sequence ID" value="KAE9990782.1"/>
    <property type="molecule type" value="Genomic_DNA"/>
</dbReference>
<dbReference type="Proteomes" id="UP000490939">
    <property type="component" value="Unassembled WGS sequence"/>
</dbReference>
<dbReference type="GO" id="GO:0016887">
    <property type="term" value="F:ATP hydrolysis activity"/>
    <property type="evidence" value="ECO:0007669"/>
    <property type="project" value="InterPro"/>
</dbReference>
<feature type="transmembrane region" description="Helical" evidence="9">
    <location>
        <begin position="372"/>
        <end position="400"/>
    </location>
</feature>
<evidence type="ECO:0000313" key="12">
    <source>
        <dbReference type="EMBL" id="KAE9990782.1"/>
    </source>
</evidence>
<dbReference type="InterPro" id="IPR027417">
    <property type="entry name" value="P-loop_NTPase"/>
</dbReference>
<reference evidence="12 13" key="1">
    <citation type="submission" date="2019-07" db="EMBL/GenBank/DDBJ databases">
        <title>Venturia inaequalis Genome Resource.</title>
        <authorList>
            <person name="Lichtner F.J."/>
        </authorList>
    </citation>
    <scope>NUCLEOTIDE SEQUENCE [LARGE SCALE GENOMIC DNA]</scope>
    <source>
        <strain evidence="12 13">DMI_063113</strain>
    </source>
</reference>
<feature type="transmembrane region" description="Helical" evidence="9">
    <location>
        <begin position="973"/>
        <end position="994"/>
    </location>
</feature>
<evidence type="ECO:0000256" key="9">
    <source>
        <dbReference type="SAM" id="Phobius"/>
    </source>
</evidence>
<keyword evidence="13" id="KW-1185">Reference proteome</keyword>
<keyword evidence="8" id="KW-0325">Glycoprotein</keyword>
<keyword evidence="2" id="KW-0813">Transport</keyword>
<evidence type="ECO:0000259" key="10">
    <source>
        <dbReference type="PROSITE" id="PS50893"/>
    </source>
</evidence>
<dbReference type="InterPro" id="IPR003439">
    <property type="entry name" value="ABC_transporter-like_ATP-bd"/>
</dbReference>
<keyword evidence="6 9" id="KW-1133">Transmembrane helix</keyword>
<organism evidence="12 13">
    <name type="scientific">Venturia inaequalis</name>
    <name type="common">Apple scab fungus</name>
    <dbReference type="NCBI Taxonomy" id="5025"/>
    <lineage>
        <taxon>Eukaryota</taxon>
        <taxon>Fungi</taxon>
        <taxon>Dikarya</taxon>
        <taxon>Ascomycota</taxon>
        <taxon>Pezizomycotina</taxon>
        <taxon>Dothideomycetes</taxon>
        <taxon>Pleosporomycetidae</taxon>
        <taxon>Venturiales</taxon>
        <taxon>Venturiaceae</taxon>
        <taxon>Venturia</taxon>
    </lineage>
</organism>
<dbReference type="InterPro" id="IPR011527">
    <property type="entry name" value="ABC1_TM_dom"/>
</dbReference>
<evidence type="ECO:0000313" key="13">
    <source>
        <dbReference type="Proteomes" id="UP000490939"/>
    </source>
</evidence>
<feature type="transmembrane region" description="Helical" evidence="9">
    <location>
        <begin position="196"/>
        <end position="217"/>
    </location>
</feature>
<accession>A0A8H3VIH2</accession>
<dbReference type="InterPro" id="IPR050173">
    <property type="entry name" value="ABC_transporter_C-like"/>
</dbReference>
<keyword evidence="5" id="KW-0067">ATP-binding</keyword>
<dbReference type="InterPro" id="IPR044746">
    <property type="entry name" value="ABCC_6TM_D1"/>
</dbReference>
<dbReference type="FunFam" id="1.20.1560.10:FF:000055">
    <property type="entry name" value="ABC multidrug transporter (Eurofung)"/>
    <property type="match status" value="1"/>
</dbReference>
<dbReference type="PANTHER" id="PTHR24223">
    <property type="entry name" value="ATP-BINDING CASSETTE SUB-FAMILY C"/>
    <property type="match status" value="1"/>
</dbReference>
<dbReference type="InterPro" id="IPR017871">
    <property type="entry name" value="ABC_transporter-like_CS"/>
</dbReference>
<name>A0A8H3VIH2_VENIN</name>